<reference evidence="2" key="1">
    <citation type="submission" date="2017-08" db="EMBL/GenBank/DDBJ databases">
        <title>A dynamic microbial community with high functional redundancy inhabits the cold, oxic subseafloor aquifer.</title>
        <authorList>
            <person name="Tully B.J."/>
            <person name="Wheat C.G."/>
            <person name="Glazer B.T."/>
            <person name="Huber J.A."/>
        </authorList>
    </citation>
    <scope>NUCLEOTIDE SEQUENCE [LARGE SCALE GENOMIC DNA]</scope>
</reference>
<sequence length="310" mass="34472">MSGLVSYGSNFTNAGVSPSDFSWLLLEDGFQEISTRVWDVAQSAIEHMVSRFPSFTFPGANGALTGAEGELQSVVKGVQEKLNPELSSEMTIFLTVVAPLEDREVVEIANHLSRRINNSEGTTAFWNAGVIADIAKLFQKYHLESMQRQAMSSLSLQGLIKSGEVDNPAYTFLYEKFTQNGVALKRSAETMNLVRDNMVTKQQLKQYGGADSLEVKELVALVGHVSNRLTHVGCFWEKGLVSKVIEVACTRLANPMHEQEIVIDLIRGSARVSPETTQRLAALKEARRIQQHMLGLEELEKYIFKNQNFS</sequence>
<dbReference type="AlphaFoldDB" id="A0A2A4WYN5"/>
<evidence type="ECO:0000313" key="1">
    <source>
        <dbReference type="EMBL" id="PCI75453.1"/>
    </source>
</evidence>
<dbReference type="Proteomes" id="UP000218775">
    <property type="component" value="Unassembled WGS sequence"/>
</dbReference>
<evidence type="ECO:0000313" key="2">
    <source>
        <dbReference type="Proteomes" id="UP000218775"/>
    </source>
</evidence>
<protein>
    <submittedName>
        <fullName evidence="1">Uncharacterized protein</fullName>
    </submittedName>
</protein>
<organism evidence="1 2">
    <name type="scientific">Aerophobetes bacterium</name>
    <dbReference type="NCBI Taxonomy" id="2030807"/>
    <lineage>
        <taxon>Bacteria</taxon>
        <taxon>Candidatus Aerophobota</taxon>
    </lineage>
</organism>
<name>A0A2A4WYN5_UNCAE</name>
<gene>
    <name evidence="1" type="ORF">COB21_05640</name>
</gene>
<accession>A0A2A4WYN5</accession>
<proteinExistence type="predicted"/>
<comment type="caution">
    <text evidence="1">The sequence shown here is derived from an EMBL/GenBank/DDBJ whole genome shotgun (WGS) entry which is preliminary data.</text>
</comment>
<dbReference type="EMBL" id="NVUK01000047">
    <property type="protein sequence ID" value="PCI75453.1"/>
    <property type="molecule type" value="Genomic_DNA"/>
</dbReference>